<evidence type="ECO:0000313" key="11">
    <source>
        <dbReference type="Proteomes" id="UP000580250"/>
    </source>
</evidence>
<dbReference type="Proteomes" id="UP000580250">
    <property type="component" value="Unassembled WGS sequence"/>
</dbReference>
<dbReference type="Gene3D" id="3.90.1600.10">
    <property type="entry name" value="Palm domain of DNA polymerase"/>
    <property type="match status" value="1"/>
</dbReference>
<keyword evidence="4" id="KW-0548">Nucleotidyltransferase</keyword>
<dbReference type="SUPFAM" id="SSF56672">
    <property type="entry name" value="DNA/RNA polymerases"/>
    <property type="match status" value="1"/>
</dbReference>
<dbReference type="Pfam" id="PF03175">
    <property type="entry name" value="DNA_pol_B_2"/>
    <property type="match status" value="2"/>
</dbReference>
<evidence type="ECO:0000256" key="1">
    <source>
        <dbReference type="ARBA" id="ARBA00005755"/>
    </source>
</evidence>
<dbReference type="PANTHER" id="PTHR33568">
    <property type="entry name" value="DNA POLYMERASE"/>
    <property type="match status" value="1"/>
</dbReference>
<organism evidence="10 11">
    <name type="scientific">Meloidogyne enterolobii</name>
    <name type="common">Root-knot nematode worm</name>
    <name type="synonym">Meloidogyne mayaguensis</name>
    <dbReference type="NCBI Taxonomy" id="390850"/>
    <lineage>
        <taxon>Eukaryota</taxon>
        <taxon>Metazoa</taxon>
        <taxon>Ecdysozoa</taxon>
        <taxon>Nematoda</taxon>
        <taxon>Chromadorea</taxon>
        <taxon>Rhabditida</taxon>
        <taxon>Tylenchina</taxon>
        <taxon>Tylenchomorpha</taxon>
        <taxon>Tylenchoidea</taxon>
        <taxon>Meloidogynidae</taxon>
        <taxon>Meloidogyninae</taxon>
        <taxon>Meloidogyne</taxon>
    </lineage>
</organism>
<dbReference type="InterPro" id="IPR004868">
    <property type="entry name" value="DNA-dir_DNA_pol_B_mt/vir"/>
</dbReference>
<dbReference type="GO" id="GO:0042575">
    <property type="term" value="C:DNA polymerase complex"/>
    <property type="evidence" value="ECO:0007669"/>
    <property type="project" value="UniProtKB-ARBA"/>
</dbReference>
<dbReference type="Gene3D" id="3.30.420.10">
    <property type="entry name" value="Ribonuclease H-like superfamily/Ribonuclease H"/>
    <property type="match status" value="1"/>
</dbReference>
<dbReference type="PANTHER" id="PTHR33568:SF3">
    <property type="entry name" value="DNA-DIRECTED DNA POLYMERASE"/>
    <property type="match status" value="1"/>
</dbReference>
<keyword evidence="3" id="KW-0808">Transferase</keyword>
<evidence type="ECO:0000256" key="4">
    <source>
        <dbReference type="ARBA" id="ARBA00022695"/>
    </source>
</evidence>
<feature type="domain" description="DNA-directed DNA polymerase family B mitochondria/virus" evidence="9">
    <location>
        <begin position="878"/>
        <end position="1059"/>
    </location>
</feature>
<protein>
    <recommendedName>
        <fullName evidence="2">DNA-directed DNA polymerase</fullName>
        <ecNumber evidence="2">2.7.7.7</ecNumber>
    </recommendedName>
</protein>
<dbReference type="GO" id="GO:0003677">
    <property type="term" value="F:DNA binding"/>
    <property type="evidence" value="ECO:0007669"/>
    <property type="project" value="UniProtKB-KW"/>
</dbReference>
<dbReference type="GO" id="GO:0000166">
    <property type="term" value="F:nucleotide binding"/>
    <property type="evidence" value="ECO:0007669"/>
    <property type="project" value="InterPro"/>
</dbReference>
<evidence type="ECO:0000256" key="3">
    <source>
        <dbReference type="ARBA" id="ARBA00022679"/>
    </source>
</evidence>
<sequence length="1363" mass="156545">MDYIPPTKRARAFFIDNLLSLNQSGGGAAPQQYIEELENTTKFINKFKITKNYTKFLISNIPADPEALLSGIFQHCFNEATNNAKNNGLVPEELSCTVSSELLDSDIWIPLRPTSQNTFNTLLNQFNKVSQSKKQAGVTLWGKPFSVNVMVVDKKNLSNENNIIGGAPRRIAPVHHQIKEKNLIKINNKNDGYCLFYSLLATLVRLIGNMSRSQFYNYIHGRYASRQRFEHETLELMQQIGTPLGREEYNAEEWVPPVVDYWNEMYSGRFCFKVFVFDCLGHYKPCFKYGPENYNSPLLLYFDGSHFNGVTSTGGLFGQPYCLECETVYERPQSHSATCRARCLNCSRVGPLYPCPPRNNFLKKCDGCLKKFINEDCFNHHLNSKFCQQSKRCEKCGVIWDTKVNSKNGRNGHVCNERYCSTCNAYHDPKRGCFIKPLESKVQKPYRFVAFDLETMQHLSSGNKRNHQANFIAARVTCPKCIEEEEVECKVCGINRLVTFSERPFSKTRVDLQKVTKDPIISFVKWIIELTNEYDTIAFSHFGGRFDMVIVFRELFLLGFTPEMLKKGNKMYEMKVKVGKKSMLIFRDSFNLMPMSLASLVPAFALMVEDKPFFPHLANQPKNYGKEVFPIPSDFFADGMMPEKRKEFDRWYEDHKQQPFFLDEELASYCTNDVEILLAALIAFRREFMDVTKRGPCERAASNKAHNGIDVLRESMTIASACMNHFRTNHLKENHLALVPEKGYDNVDNQSRLALKFMKWYEEEHGVKIQTAHSDGGEKKVGNYKLDGWIEEENLGIEVNGCVWHGCERCYPEENSVLPNGLTAGKQREKDARRLEFIKNQGINVQVFWECEIRTMLDKDREMRSSFKKYLDDGPIDLRACFFGGRTGPISLFYSAKEGEKIAYYDVTSLYPFINVSTKYPVGHPKVHILNENVHWSRPEDNNFDLAILKVFVIPPRSIDVPVLPMKVGEDDERLLFPLCSQCARENPEGGVNENYSCPHTDQQRGWVSTCTSIELNAALEEGYVVTKVFRVLEYDSSDDQLFAPYISEFMAQKIHSSGFDNCMRGNFEKEEEFIKECKEKFGINIERSKMGPNKGKRTQAKLMLNNLWGRFSLRNFGLSQCAITDNPAELHKFYNDKSIEITGLDELTDEILLITYIKKKDWIEEHNCSNVVISLWTTSAARIHLLRAMQKVVRTNGCKLLYTDTDSLIFAHPINNCPLPLGPHLGELTDEYPSHNILEYCCGGAKQYGLKLQRKNQQNVGHEYVLKVRGMTLNWDVLNNQGLQYNTFREQVLSYAKTGENDPIDIIYPNFLRPSIKDGRVTSQPQHKLYKPVVSKGIIRPSDFSVLNFGFVNNRHPRISPP</sequence>
<dbReference type="GO" id="GO:0006260">
    <property type="term" value="P:DNA replication"/>
    <property type="evidence" value="ECO:0007669"/>
    <property type="project" value="UniProtKB-KW"/>
</dbReference>
<dbReference type="InterPro" id="IPR012337">
    <property type="entry name" value="RNaseH-like_sf"/>
</dbReference>
<keyword evidence="7" id="KW-0238">DNA-binding</keyword>
<dbReference type="SUPFAM" id="SSF52980">
    <property type="entry name" value="Restriction endonuclease-like"/>
    <property type="match status" value="1"/>
</dbReference>
<feature type="domain" description="DNA-directed DNA polymerase family B mitochondria/virus" evidence="9">
    <location>
        <begin position="531"/>
        <end position="745"/>
    </location>
</feature>
<dbReference type="EMBL" id="CAJEWN010003339">
    <property type="protein sequence ID" value="CAD2207351.1"/>
    <property type="molecule type" value="Genomic_DNA"/>
</dbReference>
<evidence type="ECO:0000256" key="5">
    <source>
        <dbReference type="ARBA" id="ARBA00022705"/>
    </source>
</evidence>
<name>A0A6V7Y7A4_MELEN</name>
<evidence type="ECO:0000256" key="6">
    <source>
        <dbReference type="ARBA" id="ARBA00022932"/>
    </source>
</evidence>
<dbReference type="InterPro" id="IPR043502">
    <property type="entry name" value="DNA/RNA_pol_sf"/>
</dbReference>
<dbReference type="EC" id="2.7.7.7" evidence="2"/>
<dbReference type="InterPro" id="IPR023211">
    <property type="entry name" value="DNA_pol_palm_dom_sf"/>
</dbReference>
<evidence type="ECO:0000313" key="10">
    <source>
        <dbReference type="EMBL" id="CAD2207351.1"/>
    </source>
</evidence>
<evidence type="ECO:0000256" key="2">
    <source>
        <dbReference type="ARBA" id="ARBA00012417"/>
    </source>
</evidence>
<dbReference type="SUPFAM" id="SSF53098">
    <property type="entry name" value="Ribonuclease H-like"/>
    <property type="match status" value="1"/>
</dbReference>
<keyword evidence="5" id="KW-0235">DNA replication</keyword>
<dbReference type="Gene3D" id="1.10.287.690">
    <property type="entry name" value="Helix hairpin bin"/>
    <property type="match status" value="1"/>
</dbReference>
<dbReference type="GO" id="GO:0003887">
    <property type="term" value="F:DNA-directed DNA polymerase activity"/>
    <property type="evidence" value="ECO:0007669"/>
    <property type="project" value="UniProtKB-KW"/>
</dbReference>
<comment type="caution">
    <text evidence="10">The sequence shown here is derived from an EMBL/GenBank/DDBJ whole genome shotgun (WGS) entry which is preliminary data.</text>
</comment>
<reference evidence="10 11" key="1">
    <citation type="submission" date="2020-08" db="EMBL/GenBank/DDBJ databases">
        <authorList>
            <person name="Koutsovoulos G."/>
            <person name="Danchin GJ E."/>
        </authorList>
    </citation>
    <scope>NUCLEOTIDE SEQUENCE [LARGE SCALE GENOMIC DNA]</scope>
</reference>
<evidence type="ECO:0000259" key="9">
    <source>
        <dbReference type="Pfam" id="PF03175"/>
    </source>
</evidence>
<comment type="similarity">
    <text evidence="1">Belongs to the DNA polymerase type-B family.</text>
</comment>
<dbReference type="InterPro" id="IPR011335">
    <property type="entry name" value="Restrct_endonuc-II-like"/>
</dbReference>
<gene>
    <name evidence="10" type="ORF">MENT_LOCUS61274</name>
</gene>
<keyword evidence="6" id="KW-0239">DNA-directed DNA polymerase</keyword>
<dbReference type="GO" id="GO:0006281">
    <property type="term" value="P:DNA repair"/>
    <property type="evidence" value="ECO:0007669"/>
    <property type="project" value="UniProtKB-ARBA"/>
</dbReference>
<dbReference type="Gene3D" id="3.40.960.10">
    <property type="entry name" value="VSR Endonuclease"/>
    <property type="match status" value="1"/>
</dbReference>
<comment type="catalytic activity">
    <reaction evidence="8">
        <text>DNA(n) + a 2'-deoxyribonucleoside 5'-triphosphate = DNA(n+1) + diphosphate</text>
        <dbReference type="Rhea" id="RHEA:22508"/>
        <dbReference type="Rhea" id="RHEA-COMP:17339"/>
        <dbReference type="Rhea" id="RHEA-COMP:17340"/>
        <dbReference type="ChEBI" id="CHEBI:33019"/>
        <dbReference type="ChEBI" id="CHEBI:61560"/>
        <dbReference type="ChEBI" id="CHEBI:173112"/>
        <dbReference type="EC" id="2.7.7.7"/>
    </reaction>
</comment>
<accession>A0A6V7Y7A4</accession>
<dbReference type="InterPro" id="IPR036397">
    <property type="entry name" value="RNaseH_sf"/>
</dbReference>
<evidence type="ECO:0000256" key="8">
    <source>
        <dbReference type="ARBA" id="ARBA00049244"/>
    </source>
</evidence>
<proteinExistence type="inferred from homology"/>
<evidence type="ECO:0000256" key="7">
    <source>
        <dbReference type="ARBA" id="ARBA00023125"/>
    </source>
</evidence>